<comment type="caution">
    <text evidence="6">The sequence shown here is derived from an EMBL/GenBank/DDBJ whole genome shotgun (WGS) entry which is preliminary data.</text>
</comment>
<dbReference type="SFLD" id="SFLDG01084">
    <property type="entry name" value="Uncharacterised_Radical_SAM_Su"/>
    <property type="match status" value="1"/>
</dbReference>
<feature type="region of interest" description="Disordered" evidence="4">
    <location>
        <begin position="810"/>
        <end position="1014"/>
    </location>
</feature>
<sequence>MTSPSAVAIPDQFRAEGFRFVKLGSSGEALKRPIETDWSTTANYPHDDPALLQHLRRGANYGIVNGTGPNGAGLVTLDADNLPRLMELIDFSLLPSTLEAGRRGEDGEPIPERRHFHCLSDLEGKHLLRDPETGEDLGDLRGSGGYQVVGPGSLHPSGARVEILEDRPLAYVSGEELLRILAPVLEAKTDTDRAKLEGLTKKRPPTTTDKDPFGDVSILDVIDVTGFKESGGQFFGEHHIHGSETGHNLVVSPAKDSWWCGRHQTGGGPALWLAVEGRIIDCSEARSGALRGEKFLQTLDYARSRGLIPTGDDEAGGTGKSRGPSMATRLVDLALSSGATFWRSPEGEAFVTFPTAAGHSENHLLRSKVAKTWLSGLLYDADGRAPKGSAVADALTVLGGRSIHGGEAHPVFVRLAECDDRIYLDLGGDDWRAVEIGTDGWRVISSDAVPVKFRRAKGLLPLPVPRRGGSLDDLRAILNIPEGDPWMLVQAWLIQAFRPTGPYPALIVNGEQGSGKSWLGRILRYVIDPNKSPLRRPPRGEHDLMIAAANSWLVVLDNLSGLPPWLGDALCVISTGGGLSCRELYTDSEEALFDLQRPVILNGIDAITTRGDLLGRAILLQLPRIDGAARRTEKEILAELDRIRPGVLGAILDVISSGLRELPTVQLASMPRMADFAEWVVACEEALGWEPGEFLAAFEENQAEAEVSLIDGDMFIAALVEFTEGGVEAFEGTAGFLLAALDERAGFTSGWRPDGWPRTARGAANKLRRFSPALRAVGREVTFKTGHRKARLIDIRRRIASGKDPIASIASSETAAGGTGGDGGAQLPTPYYSDPKEEIRKKERKRGEGERGREVGDSPPPRTPCTPPPAAASGSAGGDRGGDGVHGGDTEAVDGASKPDDRQTIAENLEEARRREADHLAKFTTPEPKVSDGVAREYSRAKKDGPSSPIVYTIEKKGAERSATKTDGGEAAERSNAKKDGAEEEDHPPVGRPPPKNGGPSSDRSDAKKPGDGGEARLLKAIYAPKGRADEYAGLALNLYRGCGHGCAYCYNRDRFPGAGSERIKKSSLEAIGADLKTLEARGERGPVHLSFVGDPYDLARGEDDTRAVLELFHKSGVNFQVLTKGGMKAARDFDLYRPGDKFGCTLTFLDPVKSREWEPGAALPDDRLKALEEAQKRGLETWASLEPVIDPAETLELIRRSSGFVDHFKVGKWNHDKRTDGIDWRQFASDVVALLDSLGCDYYIKDDLRRYLPAERSAPKKNDNEEGRVFGLTHAYYRDLQRQTGGLSIKVLMDNQGWDRDRADIAMGLLRAAGVVG</sequence>
<keyword evidence="7" id="KW-1185">Reference proteome</keyword>
<feature type="compositionally biased region" description="Basic and acidic residues" evidence="4">
    <location>
        <begin position="934"/>
        <end position="945"/>
    </location>
</feature>
<feature type="compositionally biased region" description="Basic and acidic residues" evidence="4">
    <location>
        <begin position="1003"/>
        <end position="1014"/>
    </location>
</feature>
<accession>A0ABT5XAV1</accession>
<dbReference type="SUPFAM" id="SSF102114">
    <property type="entry name" value="Radical SAM enzymes"/>
    <property type="match status" value="1"/>
</dbReference>
<feature type="compositionally biased region" description="Basic and acidic residues" evidence="4">
    <location>
        <begin position="834"/>
        <end position="856"/>
    </location>
</feature>
<keyword evidence="2" id="KW-0408">Iron</keyword>
<dbReference type="InterPro" id="IPR040086">
    <property type="entry name" value="MJ0683-like"/>
</dbReference>
<evidence type="ECO:0000256" key="1">
    <source>
        <dbReference type="ARBA" id="ARBA00022723"/>
    </source>
</evidence>
<name>A0ABT5XAV1_9EURY</name>
<reference evidence="6 7" key="1">
    <citation type="submission" date="2023-03" db="EMBL/GenBank/DDBJ databases">
        <title>WGS of Methanotrichaceae archaeon Mx.</title>
        <authorList>
            <person name="Sorokin D.Y."/>
            <person name="Merkel A.Y."/>
        </authorList>
    </citation>
    <scope>NUCLEOTIDE SEQUENCE [LARGE SCALE GENOMIC DNA]</scope>
    <source>
        <strain evidence="6 7">Mx</strain>
    </source>
</reference>
<dbReference type="InterPro" id="IPR058240">
    <property type="entry name" value="rSAM_sf"/>
</dbReference>
<feature type="compositionally biased region" description="Basic and acidic residues" evidence="4">
    <location>
        <begin position="897"/>
        <end position="921"/>
    </location>
</feature>
<dbReference type="CDD" id="cd01335">
    <property type="entry name" value="Radical_SAM"/>
    <property type="match status" value="1"/>
</dbReference>
<feature type="compositionally biased region" description="Basic and acidic residues" evidence="4">
    <location>
        <begin position="880"/>
        <end position="889"/>
    </location>
</feature>
<dbReference type="Pfam" id="PF09250">
    <property type="entry name" value="Prim-Pol"/>
    <property type="match status" value="1"/>
</dbReference>
<keyword evidence="1" id="KW-0479">Metal-binding</keyword>
<dbReference type="Proteomes" id="UP001220010">
    <property type="component" value="Unassembled WGS sequence"/>
</dbReference>
<evidence type="ECO:0000256" key="3">
    <source>
        <dbReference type="ARBA" id="ARBA00023014"/>
    </source>
</evidence>
<proteinExistence type="predicted"/>
<evidence type="ECO:0000256" key="4">
    <source>
        <dbReference type="SAM" id="MobiDB-lite"/>
    </source>
</evidence>
<dbReference type="EMBL" id="JARFPK010000064">
    <property type="protein sequence ID" value="MDF0591786.1"/>
    <property type="molecule type" value="Genomic_DNA"/>
</dbReference>
<dbReference type="InterPro" id="IPR015330">
    <property type="entry name" value="DNA_primase/pol_bifunc_N"/>
</dbReference>
<evidence type="ECO:0000256" key="2">
    <source>
        <dbReference type="ARBA" id="ARBA00023004"/>
    </source>
</evidence>
<dbReference type="PANTHER" id="PTHR43432:SF6">
    <property type="entry name" value="RADICAL SAM CORE DOMAIN-CONTAINING PROTEIN"/>
    <property type="match status" value="1"/>
</dbReference>
<evidence type="ECO:0000259" key="5">
    <source>
        <dbReference type="PROSITE" id="PS51918"/>
    </source>
</evidence>
<feature type="compositionally biased region" description="Pro residues" evidence="4">
    <location>
        <begin position="858"/>
        <end position="870"/>
    </location>
</feature>
<dbReference type="RefSeq" id="WP_316967511.1">
    <property type="nucleotide sequence ID" value="NZ_JARFPK010000064.1"/>
</dbReference>
<dbReference type="Pfam" id="PF04055">
    <property type="entry name" value="Radical_SAM"/>
    <property type="match status" value="1"/>
</dbReference>
<feature type="compositionally biased region" description="Basic and acidic residues" evidence="4">
    <location>
        <begin position="954"/>
        <end position="981"/>
    </location>
</feature>
<gene>
    <name evidence="6" type="ORF">P0O15_11520</name>
</gene>
<organism evidence="6 7">
    <name type="scientific">Candidatus Methanocrinis natronophilus</name>
    <dbReference type="NCBI Taxonomy" id="3033396"/>
    <lineage>
        <taxon>Archaea</taxon>
        <taxon>Methanobacteriati</taxon>
        <taxon>Methanobacteriota</taxon>
        <taxon>Stenosarchaea group</taxon>
        <taxon>Methanomicrobia</taxon>
        <taxon>Methanotrichales</taxon>
        <taxon>Methanotrichaceae</taxon>
        <taxon>Methanocrinis</taxon>
    </lineage>
</organism>
<protein>
    <submittedName>
        <fullName evidence="6">Radical SAM protein</fullName>
    </submittedName>
</protein>
<dbReference type="SFLD" id="SFLDS00029">
    <property type="entry name" value="Radical_SAM"/>
    <property type="match status" value="1"/>
</dbReference>
<dbReference type="PROSITE" id="PS51918">
    <property type="entry name" value="RADICAL_SAM"/>
    <property type="match status" value="1"/>
</dbReference>
<dbReference type="Gene3D" id="3.80.30.30">
    <property type="match status" value="1"/>
</dbReference>
<dbReference type="PANTHER" id="PTHR43432">
    <property type="entry name" value="SLR0285 PROTEIN"/>
    <property type="match status" value="1"/>
</dbReference>
<evidence type="ECO:0000313" key="7">
    <source>
        <dbReference type="Proteomes" id="UP001220010"/>
    </source>
</evidence>
<keyword evidence="3" id="KW-0411">Iron-sulfur</keyword>
<feature type="domain" description="Radical SAM core" evidence="5">
    <location>
        <begin position="1029"/>
        <end position="1256"/>
    </location>
</feature>
<dbReference type="InterPro" id="IPR007197">
    <property type="entry name" value="rSAM"/>
</dbReference>
<evidence type="ECO:0000313" key="6">
    <source>
        <dbReference type="EMBL" id="MDF0591786.1"/>
    </source>
</evidence>